<gene>
    <name evidence="2" type="ORF">HB662_28155</name>
</gene>
<dbReference type="EMBL" id="JAAVTX010000012">
    <property type="protein sequence ID" value="NKE48672.1"/>
    <property type="molecule type" value="Genomic_DNA"/>
</dbReference>
<dbReference type="Proteomes" id="UP000765160">
    <property type="component" value="Unassembled WGS sequence"/>
</dbReference>
<accession>A0ABX1F8I9</accession>
<keyword evidence="3" id="KW-1185">Reference proteome</keyword>
<protein>
    <submittedName>
        <fullName evidence="2">Stability/partitioning determinant</fullName>
    </submittedName>
</protein>
<reference evidence="2 3" key="1">
    <citation type="submission" date="2020-03" db="EMBL/GenBank/DDBJ databases">
        <title>Roseomonas selenitidurans sp. nov. isolated from soil.</title>
        <authorList>
            <person name="Liu H."/>
        </authorList>
    </citation>
    <scope>NUCLEOTIDE SEQUENCE [LARGE SCALE GENOMIC DNA]</scope>
    <source>
        <strain evidence="2 3">JCM 15073</strain>
    </source>
</reference>
<name>A0ABX1F8I9_9PROT</name>
<organism evidence="2 3">
    <name type="scientific">Falsiroseomonas frigidaquae</name>
    <dbReference type="NCBI Taxonomy" id="487318"/>
    <lineage>
        <taxon>Bacteria</taxon>
        <taxon>Pseudomonadati</taxon>
        <taxon>Pseudomonadota</taxon>
        <taxon>Alphaproteobacteria</taxon>
        <taxon>Acetobacterales</taxon>
        <taxon>Roseomonadaceae</taxon>
        <taxon>Falsiroseomonas</taxon>
    </lineage>
</organism>
<evidence type="ECO:0000256" key="1">
    <source>
        <dbReference type="SAM" id="MobiDB-lite"/>
    </source>
</evidence>
<feature type="region of interest" description="Disordered" evidence="1">
    <location>
        <begin position="1"/>
        <end position="65"/>
    </location>
</feature>
<sequence length="119" mass="13043">MSGGRAPLFGQDADLDLSGFKPKAAAKPDQVRDVAEQAGFRSREASPPLATTTDPAPREPRRYRTGRNVQLNLKVRRETVDAFYKIADQQGWVLGEAFERAVAALQRDLGDGSRELSEG</sequence>
<comment type="caution">
    <text evidence="2">The sequence shown here is derived from an EMBL/GenBank/DDBJ whole genome shotgun (WGS) entry which is preliminary data.</text>
</comment>
<dbReference type="RefSeq" id="WP_168055298.1">
    <property type="nucleotide sequence ID" value="NZ_JAATJR010000012.1"/>
</dbReference>
<proteinExistence type="predicted"/>
<evidence type="ECO:0000313" key="3">
    <source>
        <dbReference type="Proteomes" id="UP000765160"/>
    </source>
</evidence>
<evidence type="ECO:0000313" key="2">
    <source>
        <dbReference type="EMBL" id="NKE48672.1"/>
    </source>
</evidence>